<sequence length="134" mass="14564">MPTIVFDVFIPRRDGEAPAQLHQAFTTAVEILVSHGRLTSAEVTAGVAEGVPPAVVAELAQVYTREHGRSPGEAQLHRFAIAADAPGLSYNDLAMSLARILTPRAQLPADPVALERQLDFEVPALYPWTVEIRR</sequence>
<dbReference type="STRING" id="1072256.CUTER_07080"/>
<gene>
    <name evidence="1" type="ORF">CUTER_07080</name>
</gene>
<dbReference type="Proteomes" id="UP000035548">
    <property type="component" value="Chromosome"/>
</dbReference>
<evidence type="ECO:0000313" key="1">
    <source>
        <dbReference type="EMBL" id="AKK11405.1"/>
    </source>
</evidence>
<dbReference type="AlphaFoldDB" id="A0A0G3HF89"/>
<dbReference type="RefSeq" id="WP_047259828.1">
    <property type="nucleotide sequence ID" value="NZ_CP011546.1"/>
</dbReference>
<dbReference type="OrthoDB" id="4773472at2"/>
<reference evidence="2" key="2">
    <citation type="submission" date="2015-05" db="EMBL/GenBank/DDBJ databases">
        <title>Complete genome sequence of Corynebacterium uterequi DSM 45634, isolated from the uterus of a maiden mare.</title>
        <authorList>
            <person name="Ruckert C."/>
            <person name="Albersmeier A."/>
            <person name="Winkler A."/>
            <person name="Tauch A."/>
        </authorList>
    </citation>
    <scope>NUCLEOTIDE SEQUENCE [LARGE SCALE GENOMIC DNA]</scope>
    <source>
        <strain evidence="2">DSM 45634</strain>
    </source>
</reference>
<dbReference type="KEGG" id="cut:CUTER_07080"/>
<dbReference type="PATRIC" id="fig|1072256.5.peg.1400"/>
<reference evidence="1 2" key="1">
    <citation type="journal article" date="2015" name="Genome Announc.">
        <title>Virulence Factor Genes Detected in the Complete Genome Sequence of Corynebacterium uterequi DSM 45634, Isolated from the Uterus of a Maiden Mare.</title>
        <authorList>
            <person name="Ruckert C."/>
            <person name="Kriete M."/>
            <person name="Jaenicke S."/>
            <person name="Winkler A."/>
            <person name="Tauch A."/>
        </authorList>
    </citation>
    <scope>NUCLEOTIDE SEQUENCE [LARGE SCALE GENOMIC DNA]</scope>
    <source>
        <strain evidence="1 2">DSM 45634</strain>
    </source>
</reference>
<keyword evidence="2" id="KW-1185">Reference proteome</keyword>
<evidence type="ECO:0000313" key="2">
    <source>
        <dbReference type="Proteomes" id="UP000035548"/>
    </source>
</evidence>
<protein>
    <submittedName>
        <fullName evidence="1">Uncharacterized protein</fullName>
    </submittedName>
</protein>
<proteinExistence type="predicted"/>
<organism evidence="1 2">
    <name type="scientific">Corynebacterium uterequi</name>
    <dbReference type="NCBI Taxonomy" id="1072256"/>
    <lineage>
        <taxon>Bacteria</taxon>
        <taxon>Bacillati</taxon>
        <taxon>Actinomycetota</taxon>
        <taxon>Actinomycetes</taxon>
        <taxon>Mycobacteriales</taxon>
        <taxon>Corynebacteriaceae</taxon>
        <taxon>Corynebacterium</taxon>
    </lineage>
</organism>
<name>A0A0G3HF89_9CORY</name>
<dbReference type="EMBL" id="CP011546">
    <property type="protein sequence ID" value="AKK11405.1"/>
    <property type="molecule type" value="Genomic_DNA"/>
</dbReference>
<accession>A0A0G3HF89</accession>